<dbReference type="EMBL" id="CM023480">
    <property type="protein sequence ID" value="KAH7971529.1"/>
    <property type="molecule type" value="Genomic_DNA"/>
</dbReference>
<evidence type="ECO:0000313" key="1">
    <source>
        <dbReference type="EMBL" id="KAH7971529.1"/>
    </source>
</evidence>
<dbReference type="Proteomes" id="UP000821865">
    <property type="component" value="Chromosome 11"/>
</dbReference>
<accession>A0ACB8DLS2</accession>
<gene>
    <name evidence="1" type="ORF">HPB49_025563</name>
</gene>
<comment type="caution">
    <text evidence="1">The sequence shown here is derived from an EMBL/GenBank/DDBJ whole genome shotgun (WGS) entry which is preliminary data.</text>
</comment>
<sequence length="280" mass="30991">MANSTARGGLGKDGRLQNSWDPMDFVNEVPTPACLMRVTRDIADIKADPLPGIHISPEESDLTRIHALVVGPEGTPYEGGFFHFFLKCPPNYPVQPPRVRLMTTDAGRVRFNPNLYANGKVCLSILGTFPGPAWSPAQGIGSVLVSIQSLLNEQPFYNEPGMAQLGWRVESQQYNDRVQHDTVRVAICDAVGASLKNDPPCPRDLAEVILKTFAESYNKYEQKVQSLILNNTGTSWAQYLGFTTTYKYEPLLKRLQDLRKLVNEKIEAQAAAQAPAQTTD</sequence>
<evidence type="ECO:0000313" key="2">
    <source>
        <dbReference type="Proteomes" id="UP000821865"/>
    </source>
</evidence>
<proteinExistence type="predicted"/>
<name>A0ACB8DLS2_DERSI</name>
<keyword evidence="2" id="KW-1185">Reference proteome</keyword>
<protein>
    <submittedName>
        <fullName evidence="1">Uncharacterized protein</fullName>
    </submittedName>
</protein>
<reference evidence="1" key="1">
    <citation type="submission" date="2020-05" db="EMBL/GenBank/DDBJ databases">
        <title>Large-scale comparative analyses of tick genomes elucidate their genetic diversity and vector capacities.</title>
        <authorList>
            <person name="Jia N."/>
            <person name="Wang J."/>
            <person name="Shi W."/>
            <person name="Du L."/>
            <person name="Sun Y."/>
            <person name="Zhan W."/>
            <person name="Jiang J."/>
            <person name="Wang Q."/>
            <person name="Zhang B."/>
            <person name="Ji P."/>
            <person name="Sakyi L.B."/>
            <person name="Cui X."/>
            <person name="Yuan T."/>
            <person name="Jiang B."/>
            <person name="Yang W."/>
            <person name="Lam T.T.-Y."/>
            <person name="Chang Q."/>
            <person name="Ding S."/>
            <person name="Wang X."/>
            <person name="Zhu J."/>
            <person name="Ruan X."/>
            <person name="Zhao L."/>
            <person name="Wei J."/>
            <person name="Que T."/>
            <person name="Du C."/>
            <person name="Cheng J."/>
            <person name="Dai P."/>
            <person name="Han X."/>
            <person name="Huang E."/>
            <person name="Gao Y."/>
            <person name="Liu J."/>
            <person name="Shao H."/>
            <person name="Ye R."/>
            <person name="Li L."/>
            <person name="Wei W."/>
            <person name="Wang X."/>
            <person name="Wang C."/>
            <person name="Yang T."/>
            <person name="Huo Q."/>
            <person name="Li W."/>
            <person name="Guo W."/>
            <person name="Chen H."/>
            <person name="Zhou L."/>
            <person name="Ni X."/>
            <person name="Tian J."/>
            <person name="Zhou Y."/>
            <person name="Sheng Y."/>
            <person name="Liu T."/>
            <person name="Pan Y."/>
            <person name="Xia L."/>
            <person name="Li J."/>
            <person name="Zhao F."/>
            <person name="Cao W."/>
        </authorList>
    </citation>
    <scope>NUCLEOTIDE SEQUENCE</scope>
    <source>
        <strain evidence="1">Dsil-2018</strain>
    </source>
</reference>
<organism evidence="1 2">
    <name type="scientific">Dermacentor silvarum</name>
    <name type="common">Tick</name>
    <dbReference type="NCBI Taxonomy" id="543639"/>
    <lineage>
        <taxon>Eukaryota</taxon>
        <taxon>Metazoa</taxon>
        <taxon>Ecdysozoa</taxon>
        <taxon>Arthropoda</taxon>
        <taxon>Chelicerata</taxon>
        <taxon>Arachnida</taxon>
        <taxon>Acari</taxon>
        <taxon>Parasitiformes</taxon>
        <taxon>Ixodida</taxon>
        <taxon>Ixodoidea</taxon>
        <taxon>Ixodidae</taxon>
        <taxon>Rhipicephalinae</taxon>
        <taxon>Dermacentor</taxon>
    </lineage>
</organism>